<organism evidence="2 3">
    <name type="scientific">[Torrubiella] hemipterigena</name>
    <dbReference type="NCBI Taxonomy" id="1531966"/>
    <lineage>
        <taxon>Eukaryota</taxon>
        <taxon>Fungi</taxon>
        <taxon>Dikarya</taxon>
        <taxon>Ascomycota</taxon>
        <taxon>Pezizomycotina</taxon>
        <taxon>Sordariomycetes</taxon>
        <taxon>Hypocreomycetidae</taxon>
        <taxon>Hypocreales</taxon>
        <taxon>Clavicipitaceae</taxon>
        <taxon>Clavicipitaceae incertae sedis</taxon>
        <taxon>'Torrubiella' clade</taxon>
    </lineage>
</organism>
<dbReference type="EMBL" id="CDHN01000001">
    <property type="protein sequence ID" value="CEJ82392.1"/>
    <property type="molecule type" value="Genomic_DNA"/>
</dbReference>
<feature type="chain" id="PRO_5001979418" evidence="1">
    <location>
        <begin position="21"/>
        <end position="79"/>
    </location>
</feature>
<evidence type="ECO:0000256" key="1">
    <source>
        <dbReference type="SAM" id="SignalP"/>
    </source>
</evidence>
<name>A0A0A1T7X7_9HYPO</name>
<keyword evidence="1" id="KW-0732">Signal</keyword>
<dbReference type="HOGENOM" id="CLU_2607706_0_0_1"/>
<evidence type="ECO:0000313" key="2">
    <source>
        <dbReference type="EMBL" id="CEJ82392.1"/>
    </source>
</evidence>
<gene>
    <name evidence="2" type="ORF">VHEMI02458</name>
</gene>
<evidence type="ECO:0000313" key="3">
    <source>
        <dbReference type="Proteomes" id="UP000039046"/>
    </source>
</evidence>
<reference evidence="2 3" key="1">
    <citation type="journal article" date="2015" name="Genome Announc.">
        <title>Draft Genome Sequence and Gene Annotation of the Entomopathogenic Fungus Verticillium hemipterigenum.</title>
        <authorList>
            <person name="Horn F."/>
            <person name="Habel A."/>
            <person name="Scharf D.H."/>
            <person name="Dworschak J."/>
            <person name="Brakhage A.A."/>
            <person name="Guthke R."/>
            <person name="Hertweck C."/>
            <person name="Linde J."/>
        </authorList>
    </citation>
    <scope>NUCLEOTIDE SEQUENCE [LARGE SCALE GENOMIC DNA]</scope>
</reference>
<dbReference type="OrthoDB" id="2586582at2759"/>
<keyword evidence="3" id="KW-1185">Reference proteome</keyword>
<dbReference type="Proteomes" id="UP000039046">
    <property type="component" value="Unassembled WGS sequence"/>
</dbReference>
<feature type="signal peptide" evidence="1">
    <location>
        <begin position="1"/>
        <end position="20"/>
    </location>
</feature>
<dbReference type="AlphaFoldDB" id="A0A0A1T7X7"/>
<proteinExistence type="predicted"/>
<accession>A0A0A1T7X7</accession>
<protein>
    <submittedName>
        <fullName evidence="2">Putative Carbohydrate esterase family 5 protein</fullName>
    </submittedName>
</protein>
<sequence>MFPLNPIILTTATLAGGAYAAAISSRARCSSYTLIDVRGTGEVQGPSAGFLTMNANILGAIPGGKTVSRMDFKAHVSIG</sequence>